<comment type="subcellular location">
    <subcellularLocation>
        <location evidence="2 12">Cell membrane</location>
        <topology evidence="2 12">Lipid-anchor</topology>
    </subcellularLocation>
</comment>
<comment type="caution">
    <text evidence="14">The sequence shown here is derived from an EMBL/GenBank/DDBJ whole genome shotgun (WGS) entry which is preliminary data.</text>
</comment>
<keyword evidence="9" id="KW-0472">Membrane</keyword>
<gene>
    <name evidence="14" type="ORF">E5351_05430</name>
</gene>
<keyword evidence="7 12" id="KW-0592">Phosphate transport</keyword>
<evidence type="ECO:0000313" key="15">
    <source>
        <dbReference type="Proteomes" id="UP000309117"/>
    </source>
</evidence>
<dbReference type="AlphaFoldDB" id="A0A4S2BMM3"/>
<evidence type="ECO:0000256" key="5">
    <source>
        <dbReference type="ARBA" id="ARBA00022448"/>
    </source>
</evidence>
<dbReference type="GO" id="GO:0042301">
    <property type="term" value="F:phosphate ion binding"/>
    <property type="evidence" value="ECO:0007669"/>
    <property type="project" value="UniProtKB-UniRule"/>
</dbReference>
<proteinExistence type="inferred from homology"/>
<evidence type="ECO:0000259" key="13">
    <source>
        <dbReference type="Pfam" id="PF12849"/>
    </source>
</evidence>
<comment type="similarity">
    <text evidence="3 12">Belongs to the PstS family.</text>
</comment>
<dbReference type="InterPro" id="IPR050811">
    <property type="entry name" value="Phosphate_ABC_transporter"/>
</dbReference>
<keyword evidence="8" id="KW-0732">Signal</keyword>
<dbReference type="CDD" id="cd13653">
    <property type="entry name" value="PBP2_phosphate_like_1"/>
    <property type="match status" value="1"/>
</dbReference>
<evidence type="ECO:0000256" key="9">
    <source>
        <dbReference type="ARBA" id="ARBA00023136"/>
    </source>
</evidence>
<dbReference type="GO" id="GO:0005886">
    <property type="term" value="C:plasma membrane"/>
    <property type="evidence" value="ECO:0007669"/>
    <property type="project" value="UniProtKB-SubCell"/>
</dbReference>
<dbReference type="InterPro" id="IPR024370">
    <property type="entry name" value="PBP_domain"/>
</dbReference>
<evidence type="ECO:0000256" key="6">
    <source>
        <dbReference type="ARBA" id="ARBA00022475"/>
    </source>
</evidence>
<dbReference type="EMBL" id="SRYV01000008">
    <property type="protein sequence ID" value="TGY15593.1"/>
    <property type="molecule type" value="Genomic_DNA"/>
</dbReference>
<evidence type="ECO:0000256" key="8">
    <source>
        <dbReference type="ARBA" id="ARBA00022729"/>
    </source>
</evidence>
<organism evidence="14 15">
    <name type="scientific">Lactobacillus intestinalis</name>
    <dbReference type="NCBI Taxonomy" id="151781"/>
    <lineage>
        <taxon>Bacteria</taxon>
        <taxon>Bacillati</taxon>
        <taxon>Bacillota</taxon>
        <taxon>Bacilli</taxon>
        <taxon>Lactobacillales</taxon>
        <taxon>Lactobacillaceae</taxon>
        <taxon>Lactobacillus</taxon>
    </lineage>
</organism>
<comment type="subunit">
    <text evidence="4 12">The complex is composed of two ATP-binding proteins (PstB), two transmembrane proteins (PstC and PstA) and a solute-binding protein (PstS).</text>
</comment>
<evidence type="ECO:0000256" key="11">
    <source>
        <dbReference type="ARBA" id="ARBA00023288"/>
    </source>
</evidence>
<dbReference type="NCBIfam" id="TIGR02136">
    <property type="entry name" value="ptsS_2"/>
    <property type="match status" value="1"/>
</dbReference>
<dbReference type="GO" id="GO:0006817">
    <property type="term" value="P:phosphate ion transport"/>
    <property type="evidence" value="ECO:0007669"/>
    <property type="project" value="UniProtKB-UniRule"/>
</dbReference>
<evidence type="ECO:0000256" key="12">
    <source>
        <dbReference type="RuleBase" id="RU367119"/>
    </source>
</evidence>
<sequence>MPKKVVSKLLALLFLILFFVVGCANNSSKITIVGSSAMQLLAEQAGNDYRLSHPNSNIVVQGGGSGTGLSQVQAGAVQIGTSDVYAETQNGINAKKLQDHLIAVVGIVPIVNKDVGIKNLTKAQLRDIFTGKVTNWKEVGGKNEAITVINRSKGSGTRKSFEDLILDNKKAIRSQEQDSNGTVKKIVNSTPGTISYISFPYANDKHIQKISIDHVQPTNKNITTNKWQLWSYEHMYTKKNPDKKTRAFIKYMLGNKVQKDLIPKIGYLSINDMKVIRNSQNKVTKIGNSR</sequence>
<evidence type="ECO:0000256" key="7">
    <source>
        <dbReference type="ARBA" id="ARBA00022592"/>
    </source>
</evidence>
<name>A0A4S2BMM3_9LACO</name>
<evidence type="ECO:0000256" key="3">
    <source>
        <dbReference type="ARBA" id="ARBA00008725"/>
    </source>
</evidence>
<dbReference type="RefSeq" id="WP_004045503.1">
    <property type="nucleotide sequence ID" value="NZ_AQFR02000003.1"/>
</dbReference>
<accession>A0A4S2BMM3</accession>
<reference evidence="14 15" key="1">
    <citation type="submission" date="2019-04" db="EMBL/GenBank/DDBJ databases">
        <title>Microbes associate with the intestines of laboratory mice.</title>
        <authorList>
            <person name="Navarre W."/>
            <person name="Wong E."/>
            <person name="Huang K."/>
            <person name="Tropini C."/>
            <person name="Ng K."/>
            <person name="Yu B."/>
        </authorList>
    </citation>
    <scope>NUCLEOTIDE SEQUENCE [LARGE SCALE GENOMIC DNA]</scope>
    <source>
        <strain evidence="14 15">NM61_E11</strain>
    </source>
</reference>
<dbReference type="Gene3D" id="3.40.190.10">
    <property type="entry name" value="Periplasmic binding protein-like II"/>
    <property type="match status" value="2"/>
</dbReference>
<dbReference type="InterPro" id="IPR011862">
    <property type="entry name" value="Phos-bd"/>
</dbReference>
<dbReference type="SUPFAM" id="SSF53850">
    <property type="entry name" value="Periplasmic binding protein-like II"/>
    <property type="match status" value="1"/>
</dbReference>
<evidence type="ECO:0000256" key="2">
    <source>
        <dbReference type="ARBA" id="ARBA00004193"/>
    </source>
</evidence>
<comment type="function">
    <text evidence="1">Part of the ABC transporter complex PstSACB involved in phosphate import.</text>
</comment>
<evidence type="ECO:0000313" key="14">
    <source>
        <dbReference type="EMBL" id="TGY15593.1"/>
    </source>
</evidence>
<comment type="function">
    <text evidence="12">Involved in the system for phosphate transport across the cytoplasmic membrane.</text>
</comment>
<keyword evidence="6 12" id="KW-1003">Cell membrane</keyword>
<evidence type="ECO:0000256" key="10">
    <source>
        <dbReference type="ARBA" id="ARBA00023139"/>
    </source>
</evidence>
<dbReference type="PROSITE" id="PS51257">
    <property type="entry name" value="PROKAR_LIPOPROTEIN"/>
    <property type="match status" value="1"/>
</dbReference>
<protein>
    <recommendedName>
        <fullName evidence="12">Phosphate-binding protein</fullName>
    </recommendedName>
</protein>
<evidence type="ECO:0000256" key="1">
    <source>
        <dbReference type="ARBA" id="ARBA00002841"/>
    </source>
</evidence>
<keyword evidence="5 12" id="KW-0813">Transport</keyword>
<keyword evidence="10 12" id="KW-0564">Palmitate</keyword>
<dbReference type="Pfam" id="PF12849">
    <property type="entry name" value="PBP_like_2"/>
    <property type="match status" value="1"/>
</dbReference>
<keyword evidence="11 12" id="KW-0449">Lipoprotein</keyword>
<dbReference type="PANTHER" id="PTHR30570:SF4">
    <property type="entry name" value="PHOSPHATE-BINDING PROTEIN PSTS 1"/>
    <property type="match status" value="1"/>
</dbReference>
<dbReference type="Proteomes" id="UP000309117">
    <property type="component" value="Unassembled WGS sequence"/>
</dbReference>
<dbReference type="PANTHER" id="PTHR30570">
    <property type="entry name" value="PERIPLASMIC PHOSPHATE BINDING COMPONENT OF PHOSPHATE ABC TRANSPORTER"/>
    <property type="match status" value="1"/>
</dbReference>
<feature type="domain" description="PBP" evidence="13">
    <location>
        <begin position="26"/>
        <end position="255"/>
    </location>
</feature>
<evidence type="ECO:0000256" key="4">
    <source>
        <dbReference type="ARBA" id="ARBA00011529"/>
    </source>
</evidence>